<organism evidence="4 5">
    <name type="scientific">Lasiosphaeris hirsuta</name>
    <dbReference type="NCBI Taxonomy" id="260670"/>
    <lineage>
        <taxon>Eukaryota</taxon>
        <taxon>Fungi</taxon>
        <taxon>Dikarya</taxon>
        <taxon>Ascomycota</taxon>
        <taxon>Pezizomycotina</taxon>
        <taxon>Sordariomycetes</taxon>
        <taxon>Sordariomycetidae</taxon>
        <taxon>Sordariales</taxon>
        <taxon>Lasiosphaeriaceae</taxon>
        <taxon>Lasiosphaeris</taxon>
    </lineage>
</organism>
<feature type="compositionally biased region" description="Basic and acidic residues" evidence="1">
    <location>
        <begin position="304"/>
        <end position="315"/>
    </location>
</feature>
<dbReference type="Pfam" id="PF25324">
    <property type="entry name" value="DUF7881"/>
    <property type="match status" value="1"/>
</dbReference>
<dbReference type="InterPro" id="IPR057203">
    <property type="entry name" value="DUF7881"/>
</dbReference>
<feature type="region of interest" description="Disordered" evidence="1">
    <location>
        <begin position="292"/>
        <end position="315"/>
    </location>
</feature>
<feature type="domain" description="HNH nuclease" evidence="2">
    <location>
        <begin position="119"/>
        <end position="197"/>
    </location>
</feature>
<protein>
    <recommendedName>
        <fullName evidence="6">HNH nuclease domain-containing protein</fullName>
    </recommendedName>
</protein>
<evidence type="ECO:0000259" key="3">
    <source>
        <dbReference type="Pfam" id="PF25324"/>
    </source>
</evidence>
<accession>A0AA40DXX3</accession>
<dbReference type="AlphaFoldDB" id="A0AA40DXX3"/>
<dbReference type="Pfam" id="PF13391">
    <property type="entry name" value="HNH_2"/>
    <property type="match status" value="1"/>
</dbReference>
<sequence length="315" mass="35717">MPREDGRALGRDVFIYDLRDFDTLLGGPVLTAGMTNANFYAMVDIIIDILPPGPFFLQDENGEIIAQHAQPLLPGRYFVVADGTVQKTAEAAFARMMSFQPTRTNNEFRDQVRERDGRCVVTKEENPNKEFEIWDGFDAAHIIPIAYLHQWNVQGWSQQITIPPSQRPYGTINSVQNGLLLDSAIHRMFDSYSFSINPDDGDKIICFQRDRKRIAGTSLDNRLLQDPRRPLDTLLRWHFRQAVLTNMKGAGEPNFEHDFPPGSDMMGEIQSGPKAAERMEFELFNRLANHMLAGVDTDEEDKDEDKHDGNGSDKG</sequence>
<dbReference type="Proteomes" id="UP001172102">
    <property type="component" value="Unassembled WGS sequence"/>
</dbReference>
<evidence type="ECO:0000256" key="1">
    <source>
        <dbReference type="SAM" id="MobiDB-lite"/>
    </source>
</evidence>
<evidence type="ECO:0008006" key="6">
    <source>
        <dbReference type="Google" id="ProtNLM"/>
    </source>
</evidence>
<keyword evidence="5" id="KW-1185">Reference proteome</keyword>
<evidence type="ECO:0000313" key="4">
    <source>
        <dbReference type="EMBL" id="KAK0715713.1"/>
    </source>
</evidence>
<feature type="domain" description="DUF7881" evidence="3">
    <location>
        <begin position="10"/>
        <end position="86"/>
    </location>
</feature>
<evidence type="ECO:0000259" key="2">
    <source>
        <dbReference type="Pfam" id="PF13391"/>
    </source>
</evidence>
<comment type="caution">
    <text evidence="4">The sequence shown here is derived from an EMBL/GenBank/DDBJ whole genome shotgun (WGS) entry which is preliminary data.</text>
</comment>
<gene>
    <name evidence="4" type="ORF">B0H67DRAFT_601200</name>
</gene>
<proteinExistence type="predicted"/>
<dbReference type="InterPro" id="IPR003615">
    <property type="entry name" value="HNH_nuc"/>
</dbReference>
<reference evidence="4" key="1">
    <citation type="submission" date="2023-06" db="EMBL/GenBank/DDBJ databases">
        <title>Genome-scale phylogeny and comparative genomics of the fungal order Sordariales.</title>
        <authorList>
            <consortium name="Lawrence Berkeley National Laboratory"/>
            <person name="Hensen N."/>
            <person name="Bonometti L."/>
            <person name="Westerberg I."/>
            <person name="Brannstrom I.O."/>
            <person name="Guillou S."/>
            <person name="Cros-Aarteil S."/>
            <person name="Calhoun S."/>
            <person name="Haridas S."/>
            <person name="Kuo A."/>
            <person name="Mondo S."/>
            <person name="Pangilinan J."/>
            <person name="Riley R."/>
            <person name="Labutti K."/>
            <person name="Andreopoulos B."/>
            <person name="Lipzen A."/>
            <person name="Chen C."/>
            <person name="Yanf M."/>
            <person name="Daum C."/>
            <person name="Ng V."/>
            <person name="Clum A."/>
            <person name="Steindorff A."/>
            <person name="Ohm R."/>
            <person name="Martin F."/>
            <person name="Silar P."/>
            <person name="Natvig D."/>
            <person name="Lalanne C."/>
            <person name="Gautier V."/>
            <person name="Ament-Velasquez S.L."/>
            <person name="Kruys A."/>
            <person name="Hutchinson M.I."/>
            <person name="Powell A.J."/>
            <person name="Barry K."/>
            <person name="Miller A.N."/>
            <person name="Grigoriev I.V."/>
            <person name="Debuchy R."/>
            <person name="Gladieux P."/>
            <person name="Thoren M.H."/>
            <person name="Johannesson H."/>
        </authorList>
    </citation>
    <scope>NUCLEOTIDE SEQUENCE</scope>
    <source>
        <strain evidence="4">SMH4607-1</strain>
    </source>
</reference>
<dbReference type="EMBL" id="JAUKUA010000004">
    <property type="protein sequence ID" value="KAK0715713.1"/>
    <property type="molecule type" value="Genomic_DNA"/>
</dbReference>
<name>A0AA40DXX3_9PEZI</name>
<evidence type="ECO:0000313" key="5">
    <source>
        <dbReference type="Proteomes" id="UP001172102"/>
    </source>
</evidence>